<dbReference type="AlphaFoldDB" id="A0A5E4QK68"/>
<organism evidence="1 2">
    <name type="scientific">Leptidea sinapis</name>
    <dbReference type="NCBI Taxonomy" id="189913"/>
    <lineage>
        <taxon>Eukaryota</taxon>
        <taxon>Metazoa</taxon>
        <taxon>Ecdysozoa</taxon>
        <taxon>Arthropoda</taxon>
        <taxon>Hexapoda</taxon>
        <taxon>Insecta</taxon>
        <taxon>Pterygota</taxon>
        <taxon>Neoptera</taxon>
        <taxon>Endopterygota</taxon>
        <taxon>Lepidoptera</taxon>
        <taxon>Glossata</taxon>
        <taxon>Ditrysia</taxon>
        <taxon>Papilionoidea</taxon>
        <taxon>Pieridae</taxon>
        <taxon>Dismorphiinae</taxon>
        <taxon>Leptidea</taxon>
    </lineage>
</organism>
<dbReference type="GO" id="GO:0050804">
    <property type="term" value="P:modulation of chemical synaptic transmission"/>
    <property type="evidence" value="ECO:0007669"/>
    <property type="project" value="TreeGrafter"/>
</dbReference>
<dbReference type="Proteomes" id="UP000324832">
    <property type="component" value="Unassembled WGS sequence"/>
</dbReference>
<dbReference type="PANTHER" id="PTHR46306:SF1">
    <property type="entry name" value="BTB_POZ DOMAIN-CONTAINING PROTEIN 9"/>
    <property type="match status" value="1"/>
</dbReference>
<protein>
    <submittedName>
        <fullName evidence="1">Uncharacterized protein</fullName>
    </submittedName>
</protein>
<dbReference type="PANTHER" id="PTHR46306">
    <property type="entry name" value="BTB/POZ DOMAIN-CONTAINING PROTEIN 9"/>
    <property type="match status" value="1"/>
</dbReference>
<accession>A0A5E4QK68</accession>
<dbReference type="InterPro" id="IPR052407">
    <property type="entry name" value="BTB_POZ_domain_cont_9"/>
</dbReference>
<proteinExistence type="predicted"/>
<evidence type="ECO:0000313" key="2">
    <source>
        <dbReference type="Proteomes" id="UP000324832"/>
    </source>
</evidence>
<evidence type="ECO:0000313" key="1">
    <source>
        <dbReference type="EMBL" id="VVC98597.1"/>
    </source>
</evidence>
<dbReference type="EMBL" id="FZQP02003667">
    <property type="protein sequence ID" value="VVC98597.1"/>
    <property type="molecule type" value="Genomic_DNA"/>
</dbReference>
<dbReference type="GO" id="GO:0005737">
    <property type="term" value="C:cytoplasm"/>
    <property type="evidence" value="ECO:0007669"/>
    <property type="project" value="TreeGrafter"/>
</dbReference>
<dbReference type="GO" id="GO:0048512">
    <property type="term" value="P:circadian behavior"/>
    <property type="evidence" value="ECO:0007669"/>
    <property type="project" value="TreeGrafter"/>
</dbReference>
<keyword evidence="2" id="KW-1185">Reference proteome</keyword>
<reference evidence="1 2" key="1">
    <citation type="submission" date="2017-07" db="EMBL/GenBank/DDBJ databases">
        <authorList>
            <person name="Talla V."/>
            <person name="Backstrom N."/>
        </authorList>
    </citation>
    <scope>NUCLEOTIDE SEQUENCE [LARGE SCALE GENOMIC DNA]</scope>
</reference>
<gene>
    <name evidence="1" type="ORF">LSINAPIS_LOCUS9646</name>
</gene>
<sequence length="147" mass="16648">MRSALLDGDTDSYDMECGYTRHTISDARDNPGIIVRLPTTTIINHVRLLLWDRDNRSWQVINFPARPVSIIRVVGTNNSVNEVFHLVHLECPSQVTVSEELDEQQGSKKQRAIDDRPERSSGAIALNSFNIMLLFGIMPASWEVRSI</sequence>
<name>A0A5E4QK68_9NEOP</name>
<dbReference type="GO" id="GO:0008344">
    <property type="term" value="P:adult locomotory behavior"/>
    <property type="evidence" value="ECO:0007669"/>
    <property type="project" value="TreeGrafter"/>
</dbReference>